<name>H8X080_CANO9</name>
<feature type="compositionally biased region" description="Basic and acidic residues" evidence="1">
    <location>
        <begin position="290"/>
        <end position="300"/>
    </location>
</feature>
<feature type="compositionally biased region" description="Acidic residues" evidence="1">
    <location>
        <begin position="639"/>
        <end position="654"/>
    </location>
</feature>
<proteinExistence type="predicted"/>
<feature type="region of interest" description="Disordered" evidence="1">
    <location>
        <begin position="636"/>
        <end position="658"/>
    </location>
</feature>
<dbReference type="HOGENOM" id="CLU_393791_0_0_1"/>
<gene>
    <name evidence="3" type="ORF">CORT_0B08880</name>
</gene>
<protein>
    <recommendedName>
        <fullName evidence="2">FHA domain-containing protein</fullName>
    </recommendedName>
</protein>
<dbReference type="InterPro" id="IPR008984">
    <property type="entry name" value="SMAD_FHA_dom_sf"/>
</dbReference>
<feature type="region of interest" description="Disordered" evidence="1">
    <location>
        <begin position="290"/>
        <end position="317"/>
    </location>
</feature>
<dbReference type="SUPFAM" id="SSF49879">
    <property type="entry name" value="SMAD/FHA domain"/>
    <property type="match status" value="1"/>
</dbReference>
<evidence type="ECO:0000259" key="2">
    <source>
        <dbReference type="PROSITE" id="PS50006"/>
    </source>
</evidence>
<dbReference type="EMBL" id="HE681720">
    <property type="protein sequence ID" value="CCG22592.1"/>
    <property type="molecule type" value="Genomic_DNA"/>
</dbReference>
<dbReference type="Pfam" id="PF00498">
    <property type="entry name" value="FHA"/>
    <property type="match status" value="1"/>
</dbReference>
<dbReference type="PROSITE" id="PS50006">
    <property type="entry name" value="FHA_DOMAIN"/>
    <property type="match status" value="1"/>
</dbReference>
<dbReference type="CDD" id="cd00060">
    <property type="entry name" value="FHA"/>
    <property type="match status" value="1"/>
</dbReference>
<dbReference type="RefSeq" id="XP_003868027.1">
    <property type="nucleotide sequence ID" value="XM_003867979.1"/>
</dbReference>
<dbReference type="AlphaFoldDB" id="H8X080"/>
<dbReference type="KEGG" id="cot:CORT_0B08880"/>
<dbReference type="eggNOG" id="ENOG502QVGM">
    <property type="taxonomic scope" value="Eukaryota"/>
</dbReference>
<dbReference type="Gene3D" id="2.60.200.20">
    <property type="match status" value="1"/>
</dbReference>
<accession>H8X080</accession>
<dbReference type="Proteomes" id="UP000005018">
    <property type="component" value="Chromosome 2"/>
</dbReference>
<organism evidence="3 4">
    <name type="scientific">Candida orthopsilosis (strain 90-125)</name>
    <name type="common">Yeast</name>
    <dbReference type="NCBI Taxonomy" id="1136231"/>
    <lineage>
        <taxon>Eukaryota</taxon>
        <taxon>Fungi</taxon>
        <taxon>Dikarya</taxon>
        <taxon>Ascomycota</taxon>
        <taxon>Saccharomycotina</taxon>
        <taxon>Pichiomycetes</taxon>
        <taxon>Debaryomycetaceae</taxon>
        <taxon>Candida/Lodderomyces clade</taxon>
        <taxon>Candida</taxon>
    </lineage>
</organism>
<reference evidence="3 4" key="1">
    <citation type="journal article" date="2012" name="PLoS ONE">
        <title>Sequence and analysis of the genome of the pathogenic yeast Candida orthopsilosis.</title>
        <authorList>
            <person name="Riccombeni A."/>
            <person name="Vidanes G."/>
            <person name="Proux-Wera E."/>
            <person name="Wolfe K.H."/>
            <person name="Butler G."/>
        </authorList>
    </citation>
    <scope>NUCLEOTIDE SEQUENCE [LARGE SCALE GENOMIC DNA]</scope>
    <source>
        <strain evidence="3 4">Co 90-125</strain>
    </source>
</reference>
<evidence type="ECO:0000313" key="4">
    <source>
        <dbReference type="Proteomes" id="UP000005018"/>
    </source>
</evidence>
<dbReference type="GeneID" id="14539066"/>
<keyword evidence="4" id="KW-1185">Reference proteome</keyword>
<dbReference type="OrthoDB" id="4096268at2759"/>
<feature type="domain" description="FHA" evidence="2">
    <location>
        <begin position="39"/>
        <end position="86"/>
    </location>
</feature>
<dbReference type="InterPro" id="IPR000253">
    <property type="entry name" value="FHA_dom"/>
</dbReference>
<sequence>MSVLSRTVASEMISDERIVLFQDQQESHVRRVSSKGGDRVSTITNLYFKNKHLSKQHATVRYDKNEGFTVEDTNSTFGTIINDAVIKHNVRQPLKDKDTLGFILSKPSSKIREVFKKFETDLEHKNIPLSEFDSPKISMKFDVAINKSVLKLVPCTTTEASHDYELTNEGSVTNLSAFESTEFGNNDVDEIDKGEYHANDTTQDEKKSSFTVIDLDEDHEENMDGFLGKKSAVEPSIIIEELPPKEPVEINSKNDETVGIQSADSAQDESGLDFVELEDGSVLGSIIDEKKTNLQNHSDDVGSTSQPPTPRENDLDHADISRNNVEADKDDDEPPSESEIVYEVYKMESDYNSKEIYDEEDAEVNVGDKVLDTKEVNSENRIVLSDSNLSNIGNCPETCHLEEPLRKNSSPAENSDEKYNSDGIRGKLDYDYVTDYECEHNCSDAEDYEFSCDCHREEDQTASDYSYLSSDWDGDEHGHSLEIFFEGPSSEDESVCVCSDPEDCYCGKKQMLRPRKKGVDHNDSDNHSYECLGCHDCDSHISNSWDISDSDEDSVCVCSDPEVLYCEKGHSSFIPPKQREDTEMLESVVQFGFPKTAPHDNITQSMVRSDVDLDSPEVNNPVVALRVENTRKRSYQDTVEGEEFDDGIDNEGDVEMPPRKKQISEDSKLKTIFKEVVKGLFYVAATITALGIYGSTLEEN</sequence>
<evidence type="ECO:0000256" key="1">
    <source>
        <dbReference type="SAM" id="MobiDB-lite"/>
    </source>
</evidence>
<evidence type="ECO:0000313" key="3">
    <source>
        <dbReference type="EMBL" id="CCG22592.1"/>
    </source>
</evidence>